<name>A0A9X0CIM0_9CNID</name>
<reference evidence="2" key="1">
    <citation type="submission" date="2023-01" db="EMBL/GenBank/DDBJ databases">
        <title>Genome assembly of the deep-sea coral Lophelia pertusa.</title>
        <authorList>
            <person name="Herrera S."/>
            <person name="Cordes E."/>
        </authorList>
    </citation>
    <scope>NUCLEOTIDE SEQUENCE</scope>
    <source>
        <strain evidence="2">USNM1676648</strain>
        <tissue evidence="2">Polyp</tissue>
    </source>
</reference>
<evidence type="ECO:0000313" key="2">
    <source>
        <dbReference type="EMBL" id="KAJ7356165.1"/>
    </source>
</evidence>
<accession>A0A9X0CIM0</accession>
<comment type="caution">
    <text evidence="2">The sequence shown here is derived from an EMBL/GenBank/DDBJ whole genome shotgun (WGS) entry which is preliminary data.</text>
</comment>
<dbReference type="Proteomes" id="UP001163046">
    <property type="component" value="Unassembled WGS sequence"/>
</dbReference>
<evidence type="ECO:0000313" key="3">
    <source>
        <dbReference type="Proteomes" id="UP001163046"/>
    </source>
</evidence>
<organism evidence="2 3">
    <name type="scientific">Desmophyllum pertusum</name>
    <dbReference type="NCBI Taxonomy" id="174260"/>
    <lineage>
        <taxon>Eukaryota</taxon>
        <taxon>Metazoa</taxon>
        <taxon>Cnidaria</taxon>
        <taxon>Anthozoa</taxon>
        <taxon>Hexacorallia</taxon>
        <taxon>Scleractinia</taxon>
        <taxon>Caryophylliina</taxon>
        <taxon>Caryophylliidae</taxon>
        <taxon>Desmophyllum</taxon>
    </lineage>
</organism>
<feature type="region of interest" description="Disordered" evidence="1">
    <location>
        <begin position="127"/>
        <end position="205"/>
    </location>
</feature>
<evidence type="ECO:0000256" key="1">
    <source>
        <dbReference type="SAM" id="MobiDB-lite"/>
    </source>
</evidence>
<gene>
    <name evidence="2" type="ORF">OS493_026548</name>
</gene>
<keyword evidence="3" id="KW-1185">Reference proteome</keyword>
<feature type="compositionally biased region" description="Low complexity" evidence="1">
    <location>
        <begin position="177"/>
        <end position="190"/>
    </location>
</feature>
<dbReference type="OrthoDB" id="5958484at2759"/>
<sequence length="455" mass="51022">MFAFGETVERTPKDIAAERARLKKGKVLGRRRSIEVLQTKESLVLPNIKTTQLTQNCETSCASWKDSREGMNGQECRKPVQQIAKRGRLRDSTFMVEENVNEGSREAESDLEGLFISKLNFHNENRDDSPERFSLGCAKKQRKQRSRLSKTDSGFCEDSSDDVVTHFADSPNGSDKVSNASNSSASVTASPDHTTITSNRASRSEKTRKITVDFKAILNQDKTVVRNTERLNTRASMCVQSQQSLHADLVAFKSLSTHHKGTTSSCTLQTNEHCVKLREVVLKTMRNSYDGEAAVKQSDTSLAVLKTRRRLLGKRNSAGPPFPFTERRVNKEPVVDMSRATCNCRNRRVQFLELERPDSNRQCVSCPVDFRASQPSQERIELLDNKNHPDNGCAVSTSGLTEKALLETSHAQETVDVNVKCQEWLNRWLAFNSAPQNVKNSEAAYVNETSIPFSL</sequence>
<feature type="compositionally biased region" description="Polar residues" evidence="1">
    <location>
        <begin position="191"/>
        <end position="201"/>
    </location>
</feature>
<feature type="compositionally biased region" description="Basic residues" evidence="1">
    <location>
        <begin position="139"/>
        <end position="148"/>
    </location>
</feature>
<dbReference type="AlphaFoldDB" id="A0A9X0CIM0"/>
<proteinExistence type="predicted"/>
<dbReference type="EMBL" id="MU827324">
    <property type="protein sequence ID" value="KAJ7356165.1"/>
    <property type="molecule type" value="Genomic_DNA"/>
</dbReference>
<protein>
    <submittedName>
        <fullName evidence="2">Uncharacterized protein</fullName>
    </submittedName>
</protein>